<reference evidence="2 3" key="1">
    <citation type="submission" date="2017-05" db="EMBL/GenBank/DDBJ databases">
        <title>Vagococcus spp. assemblies.</title>
        <authorList>
            <person name="Gulvik C.A."/>
        </authorList>
    </citation>
    <scope>NUCLEOTIDE SEQUENCE [LARGE SCALE GENOMIC DNA]</scope>
    <source>
        <strain evidence="2 3">NCFB 2497</strain>
    </source>
</reference>
<evidence type="ECO:0000313" key="2">
    <source>
        <dbReference type="EMBL" id="RSU04336.1"/>
    </source>
</evidence>
<protein>
    <recommendedName>
        <fullName evidence="1">Helicase Helix-turn-helix domain-containing protein</fullName>
    </recommendedName>
</protein>
<gene>
    <name evidence="2" type="ORF">CBF32_02875</name>
</gene>
<proteinExistence type="predicted"/>
<comment type="caution">
    <text evidence="2">The sequence shown here is derived from an EMBL/GenBank/DDBJ whole genome shotgun (WGS) entry which is preliminary data.</text>
</comment>
<organism evidence="2 3">
    <name type="scientific">Vagococcus fluvialis</name>
    <dbReference type="NCBI Taxonomy" id="2738"/>
    <lineage>
        <taxon>Bacteria</taxon>
        <taxon>Bacillati</taxon>
        <taxon>Bacillota</taxon>
        <taxon>Bacilli</taxon>
        <taxon>Lactobacillales</taxon>
        <taxon>Enterococcaceae</taxon>
        <taxon>Vagococcus</taxon>
    </lineage>
</organism>
<evidence type="ECO:0000313" key="3">
    <source>
        <dbReference type="Proteomes" id="UP000288197"/>
    </source>
</evidence>
<accession>A0A369B2A4</accession>
<dbReference type="EMBL" id="NGJX01000002">
    <property type="protein sequence ID" value="RSU04336.1"/>
    <property type="molecule type" value="Genomic_DNA"/>
</dbReference>
<name>A0A369B2A4_9ENTE</name>
<dbReference type="Pfam" id="PF14493">
    <property type="entry name" value="HTH_40"/>
    <property type="match status" value="1"/>
</dbReference>
<sequence>MDFYQLFILSCFKEAKPMRTSTLYHLLKGKRTSSILTYGYFYDALKYFALLPKLKETTYNQIISDLKTNNYLLENKDGLSVISEEGLALFNQENFPETSNLQQMVYYKWDLAFFERIVFTTQVLSEKAYLEKQYLPIETNLFKQQRLKIWLSKQKKDVVTSFYYEWDKLVECLPIDGQELILKQLVGHNHRGQTLQQISEEKTKHLLYLYLEFKNYWHLLITEIIENSNNYPLFASILIEEKTFVKEDSSQKTSELVLKGYSIEEIARVRNLKISTVTDHLIEDYILNQTKINLIDEKASDFLLAYYQKDPNYTLWTFKEATNYYPDLSFYDFKFFQFRLFEKEREND</sequence>
<dbReference type="Proteomes" id="UP000288197">
    <property type="component" value="Unassembled WGS sequence"/>
</dbReference>
<evidence type="ECO:0000259" key="1">
    <source>
        <dbReference type="Pfam" id="PF14493"/>
    </source>
</evidence>
<dbReference type="RefSeq" id="WP_114288457.1">
    <property type="nucleotide sequence ID" value="NZ_JBMAKV010000003.1"/>
</dbReference>
<dbReference type="OrthoDB" id="2168040at2"/>
<dbReference type="AlphaFoldDB" id="A0A369B2A4"/>
<dbReference type="InterPro" id="IPR029491">
    <property type="entry name" value="Helicase_HTH"/>
</dbReference>
<keyword evidence="3" id="KW-1185">Reference proteome</keyword>
<feature type="domain" description="Helicase Helix-turn-helix" evidence="1">
    <location>
        <begin position="250"/>
        <end position="335"/>
    </location>
</feature>